<dbReference type="CDD" id="cd24012">
    <property type="entry name" value="ASKHA_NBD_KDGal-kinase"/>
    <property type="match status" value="1"/>
</dbReference>
<dbReference type="InterPro" id="IPR043129">
    <property type="entry name" value="ATPase_NBD"/>
</dbReference>
<evidence type="ECO:0000313" key="2">
    <source>
        <dbReference type="Proteomes" id="UP000660110"/>
    </source>
</evidence>
<accession>A0A917B621</accession>
<reference evidence="1" key="1">
    <citation type="journal article" date="2014" name="Int. J. Syst. Evol. Microbiol.">
        <title>Complete genome sequence of Corynebacterium casei LMG S-19264T (=DSM 44701T), isolated from a smear-ripened cheese.</title>
        <authorList>
            <consortium name="US DOE Joint Genome Institute (JGI-PGF)"/>
            <person name="Walter F."/>
            <person name="Albersmeier A."/>
            <person name="Kalinowski J."/>
            <person name="Ruckert C."/>
        </authorList>
    </citation>
    <scope>NUCLEOTIDE SEQUENCE</scope>
    <source>
        <strain evidence="1">CGMCC 1.12153</strain>
    </source>
</reference>
<dbReference type="Gene3D" id="3.30.420.300">
    <property type="entry name" value="2-keto-3-deoxy-galactonokinase, substrate binding domain"/>
    <property type="match status" value="1"/>
</dbReference>
<proteinExistence type="predicted"/>
<dbReference type="SUPFAM" id="SSF53067">
    <property type="entry name" value="Actin-like ATPase domain"/>
    <property type="match status" value="1"/>
</dbReference>
<dbReference type="GO" id="GO:0034194">
    <property type="term" value="P:D-galactonate catabolic process"/>
    <property type="evidence" value="ECO:0007669"/>
    <property type="project" value="InterPro"/>
</dbReference>
<dbReference type="InterPro" id="IPR042257">
    <property type="entry name" value="DGOK_C"/>
</dbReference>
<evidence type="ECO:0000313" key="1">
    <source>
        <dbReference type="EMBL" id="GGF22496.1"/>
    </source>
</evidence>
<dbReference type="Gene3D" id="3.30.420.310">
    <property type="entry name" value="2-keto-3-deoxy-galactonokinase, C-terminal domain"/>
    <property type="match status" value="1"/>
</dbReference>
<evidence type="ECO:0008006" key="3">
    <source>
        <dbReference type="Google" id="ProtNLM"/>
    </source>
</evidence>
<dbReference type="InterPro" id="IPR042258">
    <property type="entry name" value="DGOK_N"/>
</dbReference>
<organism evidence="1 2">
    <name type="scientific">Halobacillus andaensis</name>
    <dbReference type="NCBI Taxonomy" id="1176239"/>
    <lineage>
        <taxon>Bacteria</taxon>
        <taxon>Bacillati</taxon>
        <taxon>Bacillota</taxon>
        <taxon>Bacilli</taxon>
        <taxon>Bacillales</taxon>
        <taxon>Bacillaceae</taxon>
        <taxon>Halobacillus</taxon>
    </lineage>
</organism>
<reference evidence="1" key="2">
    <citation type="submission" date="2020-09" db="EMBL/GenBank/DDBJ databases">
        <authorList>
            <person name="Sun Q."/>
            <person name="Zhou Y."/>
        </authorList>
    </citation>
    <scope>NUCLEOTIDE SEQUENCE</scope>
    <source>
        <strain evidence="1">CGMCC 1.12153</strain>
    </source>
</reference>
<comment type="caution">
    <text evidence="1">The sequence shown here is derived from an EMBL/GenBank/DDBJ whole genome shotgun (WGS) entry which is preliminary data.</text>
</comment>
<protein>
    <recommendedName>
        <fullName evidence="3">2-dehydro-3-deoxygalactonokinase</fullName>
    </recommendedName>
</protein>
<dbReference type="Pfam" id="PF05035">
    <property type="entry name" value="DGOK"/>
    <property type="match status" value="1"/>
</dbReference>
<dbReference type="GO" id="GO:0008671">
    <property type="term" value="F:2-dehydro-3-deoxygalactonokinase activity"/>
    <property type="evidence" value="ECO:0007669"/>
    <property type="project" value="InterPro"/>
</dbReference>
<dbReference type="RefSeq" id="WP_188377494.1">
    <property type="nucleotide sequence ID" value="NZ_BMEL01000002.1"/>
</dbReference>
<dbReference type="AlphaFoldDB" id="A0A917B621"/>
<sequence length="341" mass="38204">MKNIIIIIDSGTTNSRIRLLDEKEVSIITSIKLEVGVRNTAIDGHNEKLKQELAQGIQRLLKQQSISSHDISYIVAAGMITSNLGIHEVPHITAPARLDDFIKEVQVVKTEEFLNIPCLYIPGMKNVVADSLEENLSVINQYDVMRGEEVEAYGLLKQLSPKGKGLMILPGSHTKYVLIGENKELLSCRSTLGGEMLKAVRDETILSDSLNSTLVEEVVPEYLIKGFLAAQKTGVTRSLYHIRLLQLFSELNANERANYYAGAILYYDVEALEQMMENEQVNWIMIGGSEPLKSLFYHLLTYVYESTEILMAEEEKSEMASVYGAAEIGQLYHSINEELSE</sequence>
<dbReference type="EMBL" id="BMEL01000002">
    <property type="protein sequence ID" value="GGF22496.1"/>
    <property type="molecule type" value="Genomic_DNA"/>
</dbReference>
<dbReference type="InterPro" id="IPR007729">
    <property type="entry name" value="DGOK"/>
</dbReference>
<keyword evidence="2" id="KW-1185">Reference proteome</keyword>
<gene>
    <name evidence="1" type="ORF">GCM10010954_21640</name>
</gene>
<dbReference type="Proteomes" id="UP000660110">
    <property type="component" value="Unassembled WGS sequence"/>
</dbReference>
<name>A0A917B621_HALAA</name>